<keyword evidence="9" id="KW-1185">Reference proteome</keyword>
<dbReference type="Gene3D" id="1.10.10.10">
    <property type="entry name" value="Winged helix-like DNA-binding domain superfamily/Winged helix DNA-binding domain"/>
    <property type="match status" value="1"/>
</dbReference>
<dbReference type="SUPFAM" id="SSF52540">
    <property type="entry name" value="P-loop containing nucleoside triphosphate hydrolases"/>
    <property type="match status" value="1"/>
</dbReference>
<evidence type="ECO:0000259" key="5">
    <source>
        <dbReference type="Pfam" id="PF18052"/>
    </source>
</evidence>
<dbReference type="InterPro" id="IPR044974">
    <property type="entry name" value="Disease_R_plants"/>
</dbReference>
<dbReference type="Gene3D" id="3.80.10.10">
    <property type="entry name" value="Ribonuclease Inhibitor"/>
    <property type="match status" value="2"/>
</dbReference>
<dbReference type="Gramene" id="OIW21389">
    <property type="protein sequence ID" value="OIW21389"/>
    <property type="gene ID" value="TanjilG_02534"/>
</dbReference>
<organism evidence="8 9">
    <name type="scientific">Lupinus angustifolius</name>
    <name type="common">Narrow-leaved blue lupine</name>
    <dbReference type="NCBI Taxonomy" id="3871"/>
    <lineage>
        <taxon>Eukaryota</taxon>
        <taxon>Viridiplantae</taxon>
        <taxon>Streptophyta</taxon>
        <taxon>Embryophyta</taxon>
        <taxon>Tracheophyta</taxon>
        <taxon>Spermatophyta</taxon>
        <taxon>Magnoliopsida</taxon>
        <taxon>eudicotyledons</taxon>
        <taxon>Gunneridae</taxon>
        <taxon>Pentapetalae</taxon>
        <taxon>rosids</taxon>
        <taxon>fabids</taxon>
        <taxon>Fabales</taxon>
        <taxon>Fabaceae</taxon>
        <taxon>Papilionoideae</taxon>
        <taxon>50 kb inversion clade</taxon>
        <taxon>genistoids sensu lato</taxon>
        <taxon>core genistoids</taxon>
        <taxon>Genisteae</taxon>
        <taxon>Lupinus</taxon>
    </lineage>
</organism>
<evidence type="ECO:0000259" key="4">
    <source>
        <dbReference type="Pfam" id="PF00931"/>
    </source>
</evidence>
<evidence type="ECO:0000313" key="9">
    <source>
        <dbReference type="Proteomes" id="UP000188354"/>
    </source>
</evidence>
<accession>A0A394DET8</accession>
<evidence type="ECO:0000259" key="7">
    <source>
        <dbReference type="Pfam" id="PF23598"/>
    </source>
</evidence>
<sequence length="867" mass="99729">MCDQIAKFLPHLVEVRKLLKNLPKEVEELNEELHRVEGCINVADRMAVKGNKDEDGIKKMVKDLIEASLRIEEVTEDYKITEQQSTYDPGCIAVLYATTNFIKTMIPRLQISYEIQDIKSCIVEVEERSKRCGLKIQSTSSSSVKWHSLREEAWYIKEDKIVGFEAPTKKLMGWLLGNKEKRLELAVICVVGMGGRGKTTLAKTAYDKVIGEFDCGAYITVSPVYTVEDLLRNILNKMCERRNETPPKDISQMDRKTLTDKVSNYLKKKRYVLLFDDVWNHEFWNEIRFALYDDNNKSRIIITTRNMNVADFCNESSILYVHNLQPLSKQQSLDLFTKKAFKNGCDEDFMKEVKEISLKIVEKCEGLPLAIVAVGGLSYNDLPYHLKSCFLYFGIYPEDYEVGPKRLIRQWIAEGFVKPVLGSLKTPDKVGEQHLKELVDRNLVQVSSFSIDGKPKRCRVHDLLRDMILTKIEDTNFCHFASDTQDDRAILNSKIRRLQIATKSNEHLNGASIEGSLIRSLYTFRRKKLSEDLVKIIPAKCKRLKIFDFEDNWLKYIPENFGCLTQLRYLSFRNTKVGNIPEFIGNLLNLETLDLRGTYVSKLPKEINQLKKLQHLLYKHNISWNDGVKMMGGFAGLESLHTLHKVETSPNGGELTKELEKFMQLRCLGLVNVKPEYISPLYSSIEKMQYLEKLYISVSEDEGSIDWDCINSPLPMLQKLSLIGRLERFPKWIAKQESLVKLTLWYSNLTEDPLKVLSSLPKLVSLSLSSAYRGETLHFQNGGFQKLKRLVLKSLSSLNSIHINEGVLPLLKELVLKHIPELSKIPYGINHLNKLEVFDIIGMSEEFKTRVQENDLGKKILLVKHTH</sequence>
<reference evidence="8 9" key="1">
    <citation type="journal article" date="2017" name="Plant Biotechnol. J.">
        <title>A comprehensive draft genome sequence for lupin (Lupinus angustifolius), an emerging health food: insights into plant-microbe interactions and legume evolution.</title>
        <authorList>
            <person name="Hane J.K."/>
            <person name="Ming Y."/>
            <person name="Kamphuis L.G."/>
            <person name="Nelson M.N."/>
            <person name="Garg G."/>
            <person name="Atkins C.A."/>
            <person name="Bayer P.E."/>
            <person name="Bravo A."/>
            <person name="Bringans S."/>
            <person name="Cannon S."/>
            <person name="Edwards D."/>
            <person name="Foley R."/>
            <person name="Gao L.L."/>
            <person name="Harrison M.J."/>
            <person name="Huang W."/>
            <person name="Hurgobin B."/>
            <person name="Li S."/>
            <person name="Liu C.W."/>
            <person name="McGrath A."/>
            <person name="Morahan G."/>
            <person name="Murray J."/>
            <person name="Weller J."/>
            <person name="Jian J."/>
            <person name="Singh K.B."/>
        </authorList>
    </citation>
    <scope>NUCLEOTIDE SEQUENCE [LARGE SCALE GENOMIC DNA]</scope>
    <source>
        <strain evidence="9">cv. Tanjil</strain>
        <tissue evidence="8">Whole plant</tissue>
    </source>
</reference>
<dbReference type="Proteomes" id="UP000188354">
    <property type="component" value="Unassembled WGS sequence"/>
</dbReference>
<dbReference type="InterPro" id="IPR002182">
    <property type="entry name" value="NB-ARC"/>
</dbReference>
<feature type="domain" description="NB-ARC" evidence="4">
    <location>
        <begin position="165"/>
        <end position="343"/>
    </location>
</feature>
<dbReference type="GO" id="GO:0043531">
    <property type="term" value="F:ADP binding"/>
    <property type="evidence" value="ECO:0007669"/>
    <property type="project" value="InterPro"/>
</dbReference>
<dbReference type="GO" id="GO:0098542">
    <property type="term" value="P:defense response to other organism"/>
    <property type="evidence" value="ECO:0007669"/>
    <property type="project" value="TreeGrafter"/>
</dbReference>
<keyword evidence="1" id="KW-0677">Repeat</keyword>
<feature type="domain" description="Disease resistance protein winged helix" evidence="6">
    <location>
        <begin position="395"/>
        <end position="468"/>
    </location>
</feature>
<dbReference type="PANTHER" id="PTHR23155">
    <property type="entry name" value="DISEASE RESISTANCE PROTEIN RP"/>
    <property type="match status" value="1"/>
</dbReference>
<dbReference type="Gene3D" id="1.20.5.4130">
    <property type="match status" value="1"/>
</dbReference>
<dbReference type="FunFam" id="3.40.50.300:FF:001091">
    <property type="entry name" value="Probable disease resistance protein At1g61300"/>
    <property type="match status" value="1"/>
</dbReference>
<gene>
    <name evidence="8" type="ORF">TanjilG_02534</name>
</gene>
<keyword evidence="3" id="KW-0611">Plant defense</keyword>
<evidence type="ECO:0000256" key="2">
    <source>
        <dbReference type="ARBA" id="ARBA00022741"/>
    </source>
</evidence>
<dbReference type="AlphaFoldDB" id="A0A394DET8"/>
<dbReference type="InterPro" id="IPR036388">
    <property type="entry name" value="WH-like_DNA-bd_sf"/>
</dbReference>
<dbReference type="Pfam" id="PF00931">
    <property type="entry name" value="NB-ARC"/>
    <property type="match status" value="1"/>
</dbReference>
<dbReference type="InterPro" id="IPR042197">
    <property type="entry name" value="Apaf_helical"/>
</dbReference>
<dbReference type="FunFam" id="1.10.10.10:FF:000322">
    <property type="entry name" value="Probable disease resistance protein At1g63360"/>
    <property type="match status" value="1"/>
</dbReference>
<dbReference type="InterPro" id="IPR055414">
    <property type="entry name" value="LRR_R13L4/SHOC2-like"/>
</dbReference>
<dbReference type="Pfam" id="PF23598">
    <property type="entry name" value="LRR_14"/>
    <property type="match status" value="1"/>
</dbReference>
<evidence type="ECO:0000256" key="3">
    <source>
        <dbReference type="ARBA" id="ARBA00022821"/>
    </source>
</evidence>
<dbReference type="EMBL" id="MLAU01025000">
    <property type="protein sequence ID" value="OIW21389.1"/>
    <property type="molecule type" value="Genomic_DNA"/>
</dbReference>
<dbReference type="STRING" id="3871.A0A394DET8"/>
<keyword evidence="2" id="KW-0547">Nucleotide-binding</keyword>
<dbReference type="PANTHER" id="PTHR23155:SF1052">
    <property type="entry name" value="DISEASE RESISTANCE PROTEIN RPM1"/>
    <property type="match status" value="1"/>
</dbReference>
<dbReference type="InterPro" id="IPR058922">
    <property type="entry name" value="WHD_DRP"/>
</dbReference>
<dbReference type="SUPFAM" id="SSF52058">
    <property type="entry name" value="L domain-like"/>
    <property type="match status" value="1"/>
</dbReference>
<evidence type="ECO:0000256" key="1">
    <source>
        <dbReference type="ARBA" id="ARBA00022737"/>
    </source>
</evidence>
<protein>
    <submittedName>
        <fullName evidence="8">Uncharacterized protein</fullName>
    </submittedName>
</protein>
<dbReference type="Gene3D" id="3.40.50.300">
    <property type="entry name" value="P-loop containing nucleotide triphosphate hydrolases"/>
    <property type="match status" value="1"/>
</dbReference>
<proteinExistence type="predicted"/>
<dbReference type="Pfam" id="PF18052">
    <property type="entry name" value="Rx_N"/>
    <property type="match status" value="1"/>
</dbReference>
<dbReference type="InterPro" id="IPR032675">
    <property type="entry name" value="LRR_dom_sf"/>
</dbReference>
<feature type="domain" description="Disease resistance N-terminal" evidence="5">
    <location>
        <begin position="12"/>
        <end position="85"/>
    </location>
</feature>
<dbReference type="InterPro" id="IPR041118">
    <property type="entry name" value="Rx_N"/>
</dbReference>
<evidence type="ECO:0000313" key="8">
    <source>
        <dbReference type="EMBL" id="OIW21389.1"/>
    </source>
</evidence>
<feature type="domain" description="Disease resistance R13L4/SHOC-2-like LRR" evidence="7">
    <location>
        <begin position="539"/>
        <end position="840"/>
    </location>
</feature>
<name>A0A394DET8_LUPAN</name>
<dbReference type="Pfam" id="PF23559">
    <property type="entry name" value="WHD_DRP"/>
    <property type="match status" value="1"/>
</dbReference>
<dbReference type="PRINTS" id="PR00364">
    <property type="entry name" value="DISEASERSIST"/>
</dbReference>
<dbReference type="Gene3D" id="1.10.8.430">
    <property type="entry name" value="Helical domain of apoptotic protease-activating factors"/>
    <property type="match status" value="1"/>
</dbReference>
<evidence type="ECO:0000259" key="6">
    <source>
        <dbReference type="Pfam" id="PF23559"/>
    </source>
</evidence>
<comment type="caution">
    <text evidence="8">The sequence shown here is derived from an EMBL/GenBank/DDBJ whole genome shotgun (WGS) entry which is preliminary data.</text>
</comment>
<dbReference type="InterPro" id="IPR027417">
    <property type="entry name" value="P-loop_NTPase"/>
</dbReference>